<evidence type="ECO:0000256" key="3">
    <source>
        <dbReference type="ARBA" id="ARBA00023002"/>
    </source>
</evidence>
<dbReference type="CDD" id="cd03016">
    <property type="entry name" value="PRX_1cys"/>
    <property type="match status" value="1"/>
</dbReference>
<name>A0A9Q8ZJP3_CURCL</name>
<dbReference type="GO" id="GO:0005829">
    <property type="term" value="C:cytosol"/>
    <property type="evidence" value="ECO:0007669"/>
    <property type="project" value="TreeGrafter"/>
</dbReference>
<dbReference type="PROSITE" id="PS51352">
    <property type="entry name" value="THIOREDOXIN_2"/>
    <property type="match status" value="1"/>
</dbReference>
<dbReference type="FunFam" id="3.40.30.10:FF:000011">
    <property type="entry name" value="Peroxiredoxin PRX1"/>
    <property type="match status" value="1"/>
</dbReference>
<comment type="similarity">
    <text evidence="5">Belongs to the peroxiredoxin family. Prx6 subfamily.</text>
</comment>
<dbReference type="GO" id="GO:0051920">
    <property type="term" value="F:peroxiredoxin activity"/>
    <property type="evidence" value="ECO:0007669"/>
    <property type="project" value="InterPro"/>
</dbReference>
<dbReference type="GO" id="GO:0034599">
    <property type="term" value="P:cellular response to oxidative stress"/>
    <property type="evidence" value="ECO:0007669"/>
    <property type="project" value="TreeGrafter"/>
</dbReference>
<dbReference type="FunFam" id="3.30.1020.10:FF:000001">
    <property type="entry name" value="1-Cys peroxiredoxin"/>
    <property type="match status" value="1"/>
</dbReference>
<dbReference type="OrthoDB" id="2996783at2759"/>
<keyword evidence="1" id="KW-0575">Peroxidase</keyword>
<feature type="domain" description="Thioredoxin" evidence="7">
    <location>
        <begin position="229"/>
        <end position="392"/>
    </location>
</feature>
<evidence type="ECO:0000256" key="2">
    <source>
        <dbReference type="ARBA" id="ARBA00022862"/>
    </source>
</evidence>
<keyword evidence="2" id="KW-0049">Antioxidant</keyword>
<keyword evidence="4" id="KW-0676">Redox-active center</keyword>
<dbReference type="VEuPathDB" id="FungiDB:yc1106_10018"/>
<dbReference type="GO" id="GO:0005739">
    <property type="term" value="C:mitochondrion"/>
    <property type="evidence" value="ECO:0007669"/>
    <property type="project" value="TreeGrafter"/>
</dbReference>
<evidence type="ECO:0000256" key="4">
    <source>
        <dbReference type="ARBA" id="ARBA00023284"/>
    </source>
</evidence>
<evidence type="ECO:0000313" key="9">
    <source>
        <dbReference type="Proteomes" id="UP001056012"/>
    </source>
</evidence>
<dbReference type="SUPFAM" id="SSF52833">
    <property type="entry name" value="Thioredoxin-like"/>
    <property type="match status" value="1"/>
</dbReference>
<dbReference type="Gene3D" id="3.30.1020.10">
    <property type="entry name" value="Antioxidant, Horf6, Chain A, domain2"/>
    <property type="match status" value="1"/>
</dbReference>
<protein>
    <recommendedName>
        <fullName evidence="7">Thioredoxin domain-containing protein</fullName>
    </recommendedName>
</protein>
<accession>A0A9Q8ZJP3</accession>
<evidence type="ECO:0000256" key="5">
    <source>
        <dbReference type="ARBA" id="ARBA00025719"/>
    </source>
</evidence>
<gene>
    <name evidence="8" type="ORF">yc1106_10018</name>
</gene>
<dbReference type="InterPro" id="IPR019479">
    <property type="entry name" value="Peroxiredoxin_C"/>
</dbReference>
<evidence type="ECO:0000256" key="1">
    <source>
        <dbReference type="ARBA" id="ARBA00022559"/>
    </source>
</evidence>
<keyword evidence="3" id="KW-0560">Oxidoreductase</keyword>
<organism evidence="8 9">
    <name type="scientific">Curvularia clavata</name>
    <dbReference type="NCBI Taxonomy" id="95742"/>
    <lineage>
        <taxon>Eukaryota</taxon>
        <taxon>Fungi</taxon>
        <taxon>Dikarya</taxon>
        <taxon>Ascomycota</taxon>
        <taxon>Pezizomycotina</taxon>
        <taxon>Dothideomycetes</taxon>
        <taxon>Pleosporomycetidae</taxon>
        <taxon>Pleosporales</taxon>
        <taxon>Pleosporineae</taxon>
        <taxon>Pleosporaceae</taxon>
        <taxon>Curvularia</taxon>
    </lineage>
</organism>
<dbReference type="Gene3D" id="3.40.30.10">
    <property type="entry name" value="Glutaredoxin"/>
    <property type="match status" value="1"/>
</dbReference>
<dbReference type="AlphaFoldDB" id="A0A9Q8ZJP3"/>
<dbReference type="InterPro" id="IPR045020">
    <property type="entry name" value="PRX_1cys"/>
</dbReference>
<dbReference type="Pfam" id="PF10417">
    <property type="entry name" value="1-cysPrx_C"/>
    <property type="match status" value="1"/>
</dbReference>
<dbReference type="PANTHER" id="PTHR43503:SF4">
    <property type="entry name" value="PEROXIREDOXIN-6"/>
    <property type="match status" value="1"/>
</dbReference>
<feature type="compositionally biased region" description="Polar residues" evidence="6">
    <location>
        <begin position="53"/>
        <end position="62"/>
    </location>
</feature>
<keyword evidence="9" id="KW-1185">Reference proteome</keyword>
<dbReference type="GO" id="GO:0045454">
    <property type="term" value="P:cell redox homeostasis"/>
    <property type="evidence" value="ECO:0007669"/>
    <property type="project" value="TreeGrafter"/>
</dbReference>
<evidence type="ECO:0000259" key="7">
    <source>
        <dbReference type="PROSITE" id="PS51352"/>
    </source>
</evidence>
<dbReference type="Pfam" id="PF00578">
    <property type="entry name" value="AhpC-TSA"/>
    <property type="match status" value="1"/>
</dbReference>
<sequence length="448" mass="48959">MRRSSQLFTPDPVLQNGLEDITGFEEEPVSPVRDRALPPDAPVHHSPSLASPGHQSRSLLTSSPVSYVESSQIGAGTAIDLENNPATSSPSGSILTAPRSSSTLACLHWGGYATKKGLSTCTVKSHPTCLARGGRTFFMLTCKKCGFELCNRCQRAVTDHSGSKYHGKRVGDAGYQGKWTRTSGSNPNFTPHFKVPELPTPPCIPHHPQSKANANTQNTTMAEGRAEPLRLGSTAPNFKAETTNGPIDFHEFIGDNWVVFFSHPADKTPVCTTELGAFAKLEPEFARRGAKLIGLSADSIESHDEWVKDINEISGSNLKFPIIADKERKVAYAFDMLDYQDTTNVDSKGIAFTIRSVFIIDPKKTIRLIMSYPASTGRNTAEVLRVLDSLQTGDKHRVTTPINWVPGDDVIVHPTVSNEQAKDLFPDFRIVKPYLRFTPLAKEKTSAA</sequence>
<dbReference type="PANTHER" id="PTHR43503">
    <property type="entry name" value="MCG48959-RELATED"/>
    <property type="match status" value="1"/>
</dbReference>
<dbReference type="InterPro" id="IPR013766">
    <property type="entry name" value="Thioredoxin_domain"/>
</dbReference>
<proteinExistence type="inferred from homology"/>
<reference evidence="8" key="1">
    <citation type="submission" date="2021-12" db="EMBL/GenBank/DDBJ databases">
        <title>Curvularia clavata genome.</title>
        <authorList>
            <person name="Cao Y."/>
        </authorList>
    </citation>
    <scope>NUCLEOTIDE SEQUENCE</scope>
    <source>
        <strain evidence="8">Yc1106</strain>
    </source>
</reference>
<evidence type="ECO:0000256" key="6">
    <source>
        <dbReference type="SAM" id="MobiDB-lite"/>
    </source>
</evidence>
<dbReference type="Proteomes" id="UP001056012">
    <property type="component" value="Chromosome 8"/>
</dbReference>
<dbReference type="InterPro" id="IPR000866">
    <property type="entry name" value="AhpC/TSA"/>
</dbReference>
<feature type="region of interest" description="Disordered" evidence="6">
    <location>
        <begin position="1"/>
        <end position="62"/>
    </location>
</feature>
<dbReference type="EMBL" id="CP089281">
    <property type="protein sequence ID" value="USP82744.1"/>
    <property type="molecule type" value="Genomic_DNA"/>
</dbReference>
<dbReference type="InterPro" id="IPR036249">
    <property type="entry name" value="Thioredoxin-like_sf"/>
</dbReference>
<evidence type="ECO:0000313" key="8">
    <source>
        <dbReference type="EMBL" id="USP82744.1"/>
    </source>
</evidence>